<proteinExistence type="predicted"/>
<dbReference type="Proteomes" id="UP000734511">
    <property type="component" value="Unassembled WGS sequence"/>
</dbReference>
<dbReference type="InterPro" id="IPR036457">
    <property type="entry name" value="PPM-type-like_dom_sf"/>
</dbReference>
<dbReference type="Pfam" id="PF13672">
    <property type="entry name" value="PP2C_2"/>
    <property type="match status" value="1"/>
</dbReference>
<organism evidence="3 4">
    <name type="scientific">Actinacidiphila epipremni</name>
    <dbReference type="NCBI Taxonomy" id="2053013"/>
    <lineage>
        <taxon>Bacteria</taxon>
        <taxon>Bacillati</taxon>
        <taxon>Actinomycetota</taxon>
        <taxon>Actinomycetes</taxon>
        <taxon>Kitasatosporales</taxon>
        <taxon>Streptomycetaceae</taxon>
        <taxon>Actinacidiphila</taxon>
    </lineage>
</organism>
<keyword evidence="4" id="KW-1185">Reference proteome</keyword>
<feature type="region of interest" description="Disordered" evidence="1">
    <location>
        <begin position="166"/>
        <end position="213"/>
    </location>
</feature>
<evidence type="ECO:0000313" key="3">
    <source>
        <dbReference type="EMBL" id="NJP43283.1"/>
    </source>
</evidence>
<comment type="caution">
    <text evidence="3">The sequence shown here is derived from an EMBL/GenBank/DDBJ whole genome shotgun (WGS) entry which is preliminary data.</text>
</comment>
<reference evidence="3 4" key="1">
    <citation type="submission" date="2020-03" db="EMBL/GenBank/DDBJ databases">
        <title>WGS of actinomycetes isolated from Thailand.</title>
        <authorList>
            <person name="Thawai C."/>
        </authorList>
    </citation>
    <scope>NUCLEOTIDE SEQUENCE [LARGE SCALE GENOMIC DNA]</scope>
    <source>
        <strain evidence="3 4">PRB2-1</strain>
    </source>
</reference>
<evidence type="ECO:0000256" key="1">
    <source>
        <dbReference type="SAM" id="MobiDB-lite"/>
    </source>
</evidence>
<feature type="compositionally biased region" description="Low complexity" evidence="1">
    <location>
        <begin position="182"/>
        <end position="210"/>
    </location>
</feature>
<dbReference type="Gene3D" id="3.60.40.10">
    <property type="entry name" value="PPM-type phosphatase domain"/>
    <property type="match status" value="1"/>
</dbReference>
<name>A0ABX0ZNV5_9ACTN</name>
<dbReference type="InterPro" id="IPR001932">
    <property type="entry name" value="PPM-type_phosphatase-like_dom"/>
</dbReference>
<sequence>MNAAPGTGAAPWVTAAASVLGTDHARTATDCQDGFRVRRSGGEPLILVAADGGGRAHLAGAASALAATLAADEAHDRLPADRGSWGAAEGTAGWSAYLDEVVRAVVGKFAAVAQACSTALGDPQDYGPAQWGTTLTVVVADPPWLVAAAVGDGFVVTRCGDAQFDLLLPPDDDPAAPDEPADPTAGDTTTEATTDPTDPTDATDPGNDAPFVPEEPGRTVFLLSPHAADRSRRLVARLPDLTGIAVSTDGLRQVGLMSQRARATAPYDAFFAPLFGHADKAGAGDTFLARFLAAERLCALTGDDKTLLVAVARP</sequence>
<feature type="compositionally biased region" description="Acidic residues" evidence="1">
    <location>
        <begin position="170"/>
        <end position="181"/>
    </location>
</feature>
<evidence type="ECO:0000313" key="4">
    <source>
        <dbReference type="Proteomes" id="UP000734511"/>
    </source>
</evidence>
<evidence type="ECO:0000259" key="2">
    <source>
        <dbReference type="Pfam" id="PF13672"/>
    </source>
</evidence>
<dbReference type="SUPFAM" id="SSF81606">
    <property type="entry name" value="PP2C-like"/>
    <property type="match status" value="1"/>
</dbReference>
<feature type="domain" description="PPM-type phosphatase" evidence="2">
    <location>
        <begin position="21"/>
        <end position="292"/>
    </location>
</feature>
<protein>
    <submittedName>
        <fullName evidence="3">Protein phosphatase 2C domain-containing protein</fullName>
    </submittedName>
</protein>
<gene>
    <name evidence="3" type="ORF">HCN08_07695</name>
</gene>
<dbReference type="RefSeq" id="WP_167982155.1">
    <property type="nucleotide sequence ID" value="NZ_JAATEJ010000004.1"/>
</dbReference>
<accession>A0ABX0ZNV5</accession>
<dbReference type="EMBL" id="JAATEJ010000004">
    <property type="protein sequence ID" value="NJP43283.1"/>
    <property type="molecule type" value="Genomic_DNA"/>
</dbReference>